<dbReference type="GO" id="GO:0005576">
    <property type="term" value="C:extracellular region"/>
    <property type="evidence" value="ECO:0007669"/>
    <property type="project" value="InterPro"/>
</dbReference>
<dbReference type="SUPFAM" id="SSF51055">
    <property type="entry name" value="Carbohydrate binding domain"/>
    <property type="match status" value="1"/>
</dbReference>
<sequence length="180" mass="20609">MMAKKKMIIAEDLRGLSEDEFRAVWELVVDERDRRQVLANAPQQLENLQVQVLTARDGVKTAPKKTEEAPVFVKPSTPVELYPKGWIVKNAQGQLVRSLVENNDSDPDEVGAQWEVMELIEENPLAPVDDAVEWDGENHPYLEDDFVQYHDLVYRVVAAHYSTRDKTPDLTPDLYELAHK</sequence>
<dbReference type="GO" id="GO:0004553">
    <property type="term" value="F:hydrolase activity, hydrolyzing O-glycosyl compounds"/>
    <property type="evidence" value="ECO:0007669"/>
    <property type="project" value="InterPro"/>
</dbReference>
<keyword evidence="2" id="KW-1185">Reference proteome</keyword>
<dbReference type="AlphaFoldDB" id="A0A6H2ELP9"/>
<organism evidence="1 2">
    <name type="scientific">Arcanobacterium buesumense</name>
    <dbReference type="NCBI Taxonomy" id="2722751"/>
    <lineage>
        <taxon>Bacteria</taxon>
        <taxon>Bacillati</taxon>
        <taxon>Actinomycetota</taxon>
        <taxon>Actinomycetes</taxon>
        <taxon>Actinomycetales</taxon>
        <taxon>Actinomycetaceae</taxon>
        <taxon>Arcanobacterium</taxon>
    </lineage>
</organism>
<protein>
    <submittedName>
        <fullName evidence="1">Uncharacterized protein</fullName>
    </submittedName>
</protein>
<evidence type="ECO:0000313" key="2">
    <source>
        <dbReference type="Proteomes" id="UP000502298"/>
    </source>
</evidence>
<dbReference type="KEGG" id="arca:HC352_05455"/>
<dbReference type="GO" id="GO:0030246">
    <property type="term" value="F:carbohydrate binding"/>
    <property type="evidence" value="ECO:0007669"/>
    <property type="project" value="InterPro"/>
</dbReference>
<reference evidence="1 2" key="1">
    <citation type="submission" date="2020-03" db="EMBL/GenBank/DDBJ databases">
        <title>Complete genome of Arcanobacterium buesumensis sp. nov. strain 2701.</title>
        <authorList>
            <person name="Borowiak M."/>
            <person name="Alssahen M."/>
            <person name="Laemmler C."/>
            <person name="Malorny B."/>
            <person name="Hassan A."/>
            <person name="Prenger-Berninghoff E."/>
            <person name="Ploetz M."/>
            <person name="Abdulmawjood A."/>
        </authorList>
    </citation>
    <scope>NUCLEOTIDE SEQUENCE [LARGE SCALE GENOMIC DNA]</scope>
    <source>
        <strain evidence="1 2">2701</strain>
    </source>
</reference>
<dbReference type="EMBL" id="CP050804">
    <property type="protein sequence ID" value="QJC22000.1"/>
    <property type="molecule type" value="Genomic_DNA"/>
</dbReference>
<gene>
    <name evidence="1" type="ORF">HC352_05455</name>
</gene>
<dbReference type="Gene3D" id="2.10.10.90">
    <property type="match status" value="1"/>
</dbReference>
<dbReference type="GO" id="GO:0005975">
    <property type="term" value="P:carbohydrate metabolic process"/>
    <property type="evidence" value="ECO:0007669"/>
    <property type="project" value="InterPro"/>
</dbReference>
<evidence type="ECO:0000313" key="1">
    <source>
        <dbReference type="EMBL" id="QJC22000.1"/>
    </source>
</evidence>
<dbReference type="InterPro" id="IPR036573">
    <property type="entry name" value="CBM_sf_5/12"/>
</dbReference>
<proteinExistence type="predicted"/>
<dbReference type="RefSeq" id="WP_168917934.1">
    <property type="nucleotide sequence ID" value="NZ_CP050804.1"/>
</dbReference>
<accession>A0A6H2ELP9</accession>
<name>A0A6H2ELP9_9ACTO</name>
<dbReference type="Proteomes" id="UP000502298">
    <property type="component" value="Chromosome"/>
</dbReference>